<dbReference type="PANTHER" id="PTHR43782:SF3">
    <property type="entry name" value="ARGINASE"/>
    <property type="match status" value="1"/>
</dbReference>
<evidence type="ECO:0000256" key="3">
    <source>
        <dbReference type="ARBA" id="ARBA00018123"/>
    </source>
</evidence>
<dbReference type="CDD" id="cd09989">
    <property type="entry name" value="Arginase"/>
    <property type="match status" value="1"/>
</dbReference>
<protein>
    <recommendedName>
        <fullName evidence="3 12">Arginase</fullName>
        <ecNumber evidence="2 12">3.5.3.1</ecNumber>
    </recommendedName>
</protein>
<dbReference type="PRINTS" id="PR00116">
    <property type="entry name" value="ARGINASE"/>
</dbReference>
<gene>
    <name evidence="13" type="ORF">PLOB_00045767</name>
</gene>
<keyword evidence="7 11" id="KW-0378">Hydrolase</keyword>
<accession>A0ABN8N3M1</accession>
<comment type="similarity">
    <text evidence="10 11">Belongs to the arginase family.</text>
</comment>
<evidence type="ECO:0000313" key="14">
    <source>
        <dbReference type="Proteomes" id="UP001159405"/>
    </source>
</evidence>
<dbReference type="Proteomes" id="UP001159405">
    <property type="component" value="Unassembled WGS sequence"/>
</dbReference>
<comment type="caution">
    <text evidence="13">The sequence shown here is derived from an EMBL/GenBank/DDBJ whole genome shotgun (WGS) entry which is preliminary data.</text>
</comment>
<evidence type="ECO:0000313" key="13">
    <source>
        <dbReference type="EMBL" id="CAH3040581.1"/>
    </source>
</evidence>
<evidence type="ECO:0000256" key="1">
    <source>
        <dbReference type="ARBA" id="ARBA00005098"/>
    </source>
</evidence>
<dbReference type="InterPro" id="IPR023696">
    <property type="entry name" value="Ureohydrolase_dom_sf"/>
</dbReference>
<dbReference type="Gene3D" id="3.40.800.10">
    <property type="entry name" value="Ureohydrolase domain"/>
    <property type="match status" value="1"/>
</dbReference>
<keyword evidence="8 12" id="KW-0464">Manganese</keyword>
<evidence type="ECO:0000256" key="7">
    <source>
        <dbReference type="ARBA" id="ARBA00022801"/>
    </source>
</evidence>
<organism evidence="13 14">
    <name type="scientific">Porites lobata</name>
    <dbReference type="NCBI Taxonomy" id="104759"/>
    <lineage>
        <taxon>Eukaryota</taxon>
        <taxon>Metazoa</taxon>
        <taxon>Cnidaria</taxon>
        <taxon>Anthozoa</taxon>
        <taxon>Hexacorallia</taxon>
        <taxon>Scleractinia</taxon>
        <taxon>Fungiina</taxon>
        <taxon>Poritidae</taxon>
        <taxon>Porites</taxon>
    </lineage>
</organism>
<keyword evidence="6 12" id="KW-0479">Metal-binding</keyword>
<evidence type="ECO:0000256" key="10">
    <source>
        <dbReference type="PROSITE-ProRule" id="PRU00742"/>
    </source>
</evidence>
<evidence type="ECO:0000256" key="8">
    <source>
        <dbReference type="ARBA" id="ARBA00023211"/>
    </source>
</evidence>
<dbReference type="NCBIfam" id="TIGR01229">
    <property type="entry name" value="rocF_arginase"/>
    <property type="match status" value="1"/>
</dbReference>
<evidence type="ECO:0000256" key="11">
    <source>
        <dbReference type="RuleBase" id="RU003684"/>
    </source>
</evidence>
<dbReference type="InterPro" id="IPR006035">
    <property type="entry name" value="Ureohydrolase"/>
</dbReference>
<dbReference type="InterPro" id="IPR020855">
    <property type="entry name" value="Ureohydrolase_Mn_BS"/>
</dbReference>
<evidence type="ECO:0000256" key="4">
    <source>
        <dbReference type="ARBA" id="ARBA00022436"/>
    </source>
</evidence>
<comment type="pathway">
    <text evidence="1 12">Nitrogen metabolism; urea cycle; L-ornithine and urea from L-arginine: step 1/1.</text>
</comment>
<evidence type="ECO:0000256" key="6">
    <source>
        <dbReference type="ARBA" id="ARBA00022723"/>
    </source>
</evidence>
<dbReference type="EMBL" id="CALNXK010000008">
    <property type="protein sequence ID" value="CAH3040581.1"/>
    <property type="molecule type" value="Genomic_DNA"/>
</dbReference>
<dbReference type="SUPFAM" id="SSF52768">
    <property type="entry name" value="Arginase/deacetylase"/>
    <property type="match status" value="1"/>
</dbReference>
<dbReference type="PROSITE" id="PS01053">
    <property type="entry name" value="ARGINASE_1"/>
    <property type="match status" value="1"/>
</dbReference>
<sequence length="359" mass="38931">MNCPRLLHWIKAPTHVVRLYHSRKHKELFLIGVPFAGGQASTEQPRKGLEKGPASLRQHGLVNNITKLGFTVSDFGELEVPLTDTENHNYITSGTTLKNSLECGTVAHKLSEEVAKATKQGKISLTIGGDHSIAVGTVYGHATVRKNSCLLWIDAHMDINTPSTSLSGNIHGMPLSFLIKGVPEFAQPPGYEWCSPCLSPKDVAYIGLRDIEPQEREICDELGIAAYTIDDIDKVGIGEVIQKALETINPRGDRPIHVSYDIDSLDPKEAPSTGTPVKGGLTLDEGIYIAQMVAETGCLSAIDMVEFNPAIGSEEEVTRTAMNTMELINILLGKKSHLTEAPLPPVDENKVDVNNGVVN</sequence>
<dbReference type="PROSITE" id="PS51409">
    <property type="entry name" value="ARGINASE_2"/>
    <property type="match status" value="1"/>
</dbReference>
<comment type="cofactor">
    <cofactor evidence="12">
        <name>Mn(2+)</name>
        <dbReference type="ChEBI" id="CHEBI:29035"/>
    </cofactor>
    <text evidence="12">Binds 2 manganese ions per subunit.</text>
</comment>
<name>A0ABN8N3M1_9CNID</name>
<reference evidence="13 14" key="1">
    <citation type="submission" date="2022-05" db="EMBL/GenBank/DDBJ databases">
        <authorList>
            <consortium name="Genoscope - CEA"/>
            <person name="William W."/>
        </authorList>
    </citation>
    <scope>NUCLEOTIDE SEQUENCE [LARGE SCALE GENOMIC DNA]</scope>
</reference>
<dbReference type="PIRSF" id="PIRSF036979">
    <property type="entry name" value="Arginase"/>
    <property type="match status" value="1"/>
</dbReference>
<dbReference type="Pfam" id="PF00491">
    <property type="entry name" value="Arginase"/>
    <property type="match status" value="1"/>
</dbReference>
<proteinExistence type="inferred from homology"/>
<evidence type="ECO:0000256" key="9">
    <source>
        <dbReference type="ARBA" id="ARBA00047391"/>
    </source>
</evidence>
<comment type="catalytic activity">
    <reaction evidence="9 12">
        <text>L-arginine + H2O = urea + L-ornithine</text>
        <dbReference type="Rhea" id="RHEA:20569"/>
        <dbReference type="ChEBI" id="CHEBI:15377"/>
        <dbReference type="ChEBI" id="CHEBI:16199"/>
        <dbReference type="ChEBI" id="CHEBI:32682"/>
        <dbReference type="ChEBI" id="CHEBI:46911"/>
        <dbReference type="EC" id="3.5.3.1"/>
    </reaction>
</comment>
<keyword evidence="14" id="KW-1185">Reference proteome</keyword>
<dbReference type="InterPro" id="IPR014033">
    <property type="entry name" value="Arginase"/>
</dbReference>
<keyword evidence="5 12" id="KW-0056">Arginine metabolism</keyword>
<evidence type="ECO:0000256" key="12">
    <source>
        <dbReference type="RuleBase" id="RU361159"/>
    </source>
</evidence>
<evidence type="ECO:0000256" key="2">
    <source>
        <dbReference type="ARBA" id="ARBA00012168"/>
    </source>
</evidence>
<keyword evidence="4 12" id="KW-0835">Urea cycle</keyword>
<evidence type="ECO:0000256" key="5">
    <source>
        <dbReference type="ARBA" id="ARBA00022503"/>
    </source>
</evidence>
<dbReference type="PANTHER" id="PTHR43782">
    <property type="entry name" value="ARGINASE"/>
    <property type="match status" value="1"/>
</dbReference>
<dbReference type="EC" id="3.5.3.1" evidence="2 12"/>